<keyword evidence="5" id="KW-0963">Cytoplasm</keyword>
<keyword evidence="5" id="KW-0698">rRNA processing</keyword>
<name>A0A7V4N4X8_9BACT</name>
<comment type="caution">
    <text evidence="6">The sequence shown here is derived from an EMBL/GenBank/DDBJ whole genome shotgun (WGS) entry which is preliminary data.</text>
</comment>
<protein>
    <recommendedName>
        <fullName evidence="5">Ribosomal RNA large subunit methyltransferase H</fullName>
        <ecNumber evidence="5">2.1.1.177</ecNumber>
    </recommendedName>
    <alternativeName>
        <fullName evidence="5">23S rRNA (pseudouridine1915-N3)-methyltransferase</fullName>
    </alternativeName>
    <alternativeName>
        <fullName evidence="5">23S rRNA m3Psi1915 methyltransferase</fullName>
    </alternativeName>
    <alternativeName>
        <fullName evidence="5">rRNA (pseudouridine-N3-)-methyltransferase RlmH</fullName>
    </alternativeName>
</protein>
<evidence type="ECO:0000256" key="3">
    <source>
        <dbReference type="ARBA" id="ARBA00022691"/>
    </source>
</evidence>
<dbReference type="CDD" id="cd18081">
    <property type="entry name" value="RlmH-like"/>
    <property type="match status" value="1"/>
</dbReference>
<keyword evidence="2 5" id="KW-0808">Transferase</keyword>
<dbReference type="PIRSF" id="PIRSF004505">
    <property type="entry name" value="MT_bac"/>
    <property type="match status" value="1"/>
</dbReference>
<dbReference type="AlphaFoldDB" id="A0A7V4N4X8"/>
<dbReference type="InterPro" id="IPR029028">
    <property type="entry name" value="Alpha/beta_knot_MTases"/>
</dbReference>
<accession>A0A7V4N4X8</accession>
<comment type="subunit">
    <text evidence="5">Homodimer.</text>
</comment>
<evidence type="ECO:0000256" key="1">
    <source>
        <dbReference type="ARBA" id="ARBA00022603"/>
    </source>
</evidence>
<keyword evidence="3 5" id="KW-0949">S-adenosyl-L-methionine</keyword>
<dbReference type="SUPFAM" id="SSF75217">
    <property type="entry name" value="alpha/beta knot"/>
    <property type="match status" value="1"/>
</dbReference>
<comment type="similarity">
    <text evidence="4 5">Belongs to the RNA methyltransferase RlmH family.</text>
</comment>
<dbReference type="InterPro" id="IPR029026">
    <property type="entry name" value="tRNA_m1G_MTases_N"/>
</dbReference>
<comment type="subcellular location">
    <subcellularLocation>
        <location evidence="5">Cytoplasm</location>
    </subcellularLocation>
</comment>
<dbReference type="HAMAP" id="MF_00658">
    <property type="entry name" value="23SrRNA_methyltr_H"/>
    <property type="match status" value="1"/>
</dbReference>
<evidence type="ECO:0000256" key="4">
    <source>
        <dbReference type="ARBA" id="ARBA00038303"/>
    </source>
</evidence>
<dbReference type="GO" id="GO:0005737">
    <property type="term" value="C:cytoplasm"/>
    <property type="evidence" value="ECO:0007669"/>
    <property type="project" value="UniProtKB-SubCell"/>
</dbReference>
<dbReference type="PANTHER" id="PTHR33603:SF1">
    <property type="entry name" value="RIBOSOMAL RNA LARGE SUBUNIT METHYLTRANSFERASE H"/>
    <property type="match status" value="1"/>
</dbReference>
<evidence type="ECO:0000256" key="2">
    <source>
        <dbReference type="ARBA" id="ARBA00022679"/>
    </source>
</evidence>
<proteinExistence type="inferred from homology"/>
<dbReference type="Pfam" id="PF02590">
    <property type="entry name" value="SPOUT_MTase"/>
    <property type="match status" value="1"/>
</dbReference>
<dbReference type="PANTHER" id="PTHR33603">
    <property type="entry name" value="METHYLTRANSFERASE"/>
    <property type="match status" value="1"/>
</dbReference>
<feature type="binding site" evidence="5">
    <location>
        <position position="104"/>
    </location>
    <ligand>
        <name>S-adenosyl-L-methionine</name>
        <dbReference type="ChEBI" id="CHEBI:59789"/>
    </ligand>
</feature>
<reference evidence="6" key="1">
    <citation type="journal article" date="2020" name="mSystems">
        <title>Genome- and Community-Level Interaction Insights into Carbon Utilization and Element Cycling Functions of Hydrothermarchaeota in Hydrothermal Sediment.</title>
        <authorList>
            <person name="Zhou Z."/>
            <person name="Liu Y."/>
            <person name="Xu W."/>
            <person name="Pan J."/>
            <person name="Luo Z.H."/>
            <person name="Li M."/>
        </authorList>
    </citation>
    <scope>NUCLEOTIDE SEQUENCE [LARGE SCALE GENOMIC DNA]</scope>
    <source>
        <strain evidence="6">SpSt-711</strain>
    </source>
</reference>
<dbReference type="GO" id="GO:0070038">
    <property type="term" value="F:rRNA (pseudouridine-N3-)-methyltransferase activity"/>
    <property type="evidence" value="ECO:0007669"/>
    <property type="project" value="UniProtKB-UniRule"/>
</dbReference>
<comment type="catalytic activity">
    <reaction evidence="5">
        <text>pseudouridine(1915) in 23S rRNA + S-adenosyl-L-methionine = N(3)-methylpseudouridine(1915) in 23S rRNA + S-adenosyl-L-homocysteine + H(+)</text>
        <dbReference type="Rhea" id="RHEA:42752"/>
        <dbReference type="Rhea" id="RHEA-COMP:10221"/>
        <dbReference type="Rhea" id="RHEA-COMP:10222"/>
        <dbReference type="ChEBI" id="CHEBI:15378"/>
        <dbReference type="ChEBI" id="CHEBI:57856"/>
        <dbReference type="ChEBI" id="CHEBI:59789"/>
        <dbReference type="ChEBI" id="CHEBI:65314"/>
        <dbReference type="ChEBI" id="CHEBI:74486"/>
        <dbReference type="EC" id="2.1.1.177"/>
    </reaction>
</comment>
<dbReference type="InterPro" id="IPR003742">
    <property type="entry name" value="RlmH-like"/>
</dbReference>
<dbReference type="EC" id="2.1.1.177" evidence="5"/>
<dbReference type="Gene3D" id="3.40.1280.10">
    <property type="match status" value="1"/>
</dbReference>
<feature type="binding site" evidence="5">
    <location>
        <begin position="123"/>
        <end position="128"/>
    </location>
    <ligand>
        <name>S-adenosyl-L-methionine</name>
        <dbReference type="ChEBI" id="CHEBI:59789"/>
    </ligand>
</feature>
<organism evidence="6">
    <name type="scientific">Thermodesulfobacterium geofontis</name>
    <dbReference type="NCBI Taxonomy" id="1295609"/>
    <lineage>
        <taxon>Bacteria</taxon>
        <taxon>Pseudomonadati</taxon>
        <taxon>Thermodesulfobacteriota</taxon>
        <taxon>Thermodesulfobacteria</taxon>
        <taxon>Thermodesulfobacteriales</taxon>
        <taxon>Thermodesulfobacteriaceae</taxon>
        <taxon>Thermodesulfobacterium</taxon>
    </lineage>
</organism>
<keyword evidence="1 5" id="KW-0489">Methyltransferase</keyword>
<gene>
    <name evidence="5" type="primary">rlmH</name>
    <name evidence="6" type="ORF">ENU91_04505</name>
</gene>
<comment type="function">
    <text evidence="5">Specifically methylates the pseudouridine at position 1915 (m3Psi1915) in 23S rRNA.</text>
</comment>
<sequence>MLQKIKILMPGPVKFNFVKEGLEYYLDKIKKFVNIEALFPKVKIKESEENIRKKREEEVLKRYLSDKEYLIILDERGKAFKSFELAKKLENLIQNQASITFVIGGPEGLSEEFKKNAKEIWSISTLTLNHEIALLVLIEALYRSFTIIKGIPYHKE</sequence>
<evidence type="ECO:0000313" key="6">
    <source>
        <dbReference type="EMBL" id="HGU15898.1"/>
    </source>
</evidence>
<evidence type="ECO:0000256" key="5">
    <source>
        <dbReference type="HAMAP-Rule" id="MF_00658"/>
    </source>
</evidence>
<dbReference type="EMBL" id="DTEI01000078">
    <property type="protein sequence ID" value="HGU15898.1"/>
    <property type="molecule type" value="Genomic_DNA"/>
</dbReference>
<feature type="binding site" evidence="5">
    <location>
        <position position="73"/>
    </location>
    <ligand>
        <name>S-adenosyl-L-methionine</name>
        <dbReference type="ChEBI" id="CHEBI:59789"/>
    </ligand>
</feature>